<dbReference type="InterPro" id="IPR028087">
    <property type="entry name" value="Tad_N"/>
</dbReference>
<accession>A0ABS1JZH3</accession>
<dbReference type="Proteomes" id="UP000639051">
    <property type="component" value="Unassembled WGS sequence"/>
</dbReference>
<dbReference type="Pfam" id="PF13400">
    <property type="entry name" value="Tad"/>
    <property type="match status" value="1"/>
</dbReference>
<protein>
    <submittedName>
        <fullName evidence="2">Tad domain-containing protein</fullName>
    </submittedName>
</protein>
<reference evidence="2 3" key="1">
    <citation type="submission" date="2021-01" db="EMBL/GenBank/DDBJ databases">
        <title>Genome public.</title>
        <authorList>
            <person name="Liu C."/>
            <person name="Sun Q."/>
        </authorList>
    </citation>
    <scope>NUCLEOTIDE SEQUENCE [LARGE SCALE GENOMIC DNA]</scope>
    <source>
        <strain evidence="2 3">JC656</strain>
    </source>
</reference>
<gene>
    <name evidence="2" type="ORF">JJE72_03910</name>
</gene>
<sequence>MRREKEKGAVAVLVAILMVALLGMGALAVDIGRIAAEKAQLQNGADASALAVAQYCSNNAGNCTALQAQSLANQYTPPNSNDGTAVAAPPILQTTAAGGTVQTRTSTPPDGLPLTLGRIFGMGSTPVEAAATAEWGFPSSGGGFPLALSNSCFDLSSGSETGDLQRFSYKPGNGPNGTPSQMQCTKNSSGATVSGGWGWLSESSPCYATTTSGGWAGGDPGNDPGDCKSILEGWVADLTAGKNVEQEFPVFDYSAGTGNGSSYKILGYATFEIHAWQFSGTGNQPYTYMPSTIPSNVKCSGSNRCIVGKFMRFEEADPSALIGGSNYGTTIVRLIK</sequence>
<evidence type="ECO:0000313" key="2">
    <source>
        <dbReference type="EMBL" id="MBL0704650.1"/>
    </source>
</evidence>
<feature type="domain" description="Putative Flp pilus-assembly TadG-like N-terminal" evidence="1">
    <location>
        <begin position="8"/>
        <end position="54"/>
    </location>
</feature>
<comment type="caution">
    <text evidence="2">The sequence shown here is derived from an EMBL/GenBank/DDBJ whole genome shotgun (WGS) entry which is preliminary data.</text>
</comment>
<dbReference type="EMBL" id="JAERRC010000012">
    <property type="protein sequence ID" value="MBL0704650.1"/>
    <property type="molecule type" value="Genomic_DNA"/>
</dbReference>
<evidence type="ECO:0000259" key="1">
    <source>
        <dbReference type="Pfam" id="PF13400"/>
    </source>
</evidence>
<organism evidence="2 3">
    <name type="scientific">Sinomonas cellulolyticus</name>
    <dbReference type="NCBI Taxonomy" id="2801916"/>
    <lineage>
        <taxon>Bacteria</taxon>
        <taxon>Bacillati</taxon>
        <taxon>Actinomycetota</taxon>
        <taxon>Actinomycetes</taxon>
        <taxon>Micrococcales</taxon>
        <taxon>Micrococcaceae</taxon>
        <taxon>Sinomonas</taxon>
    </lineage>
</organism>
<dbReference type="RefSeq" id="WP_189693061.1">
    <property type="nucleotide sequence ID" value="NZ_BNCM01000004.1"/>
</dbReference>
<keyword evidence="3" id="KW-1185">Reference proteome</keyword>
<evidence type="ECO:0000313" key="3">
    <source>
        <dbReference type="Proteomes" id="UP000639051"/>
    </source>
</evidence>
<name>A0ABS1JZH3_9MICC</name>
<proteinExistence type="predicted"/>